<dbReference type="SUPFAM" id="SSF46894">
    <property type="entry name" value="C-terminal effector domain of the bipartite response regulators"/>
    <property type="match status" value="1"/>
</dbReference>
<dbReference type="eggNOG" id="COG0745">
    <property type="taxonomic scope" value="Bacteria"/>
</dbReference>
<feature type="region of interest" description="Disordered" evidence="10">
    <location>
        <begin position="121"/>
        <end position="197"/>
    </location>
</feature>
<dbReference type="RefSeq" id="WP_006523695.1">
    <property type="nucleotide sequence ID" value="NC_021184.1"/>
</dbReference>
<dbReference type="GO" id="GO:0032993">
    <property type="term" value="C:protein-DNA complex"/>
    <property type="evidence" value="ECO:0007669"/>
    <property type="project" value="TreeGrafter"/>
</dbReference>
<evidence type="ECO:0000259" key="11">
    <source>
        <dbReference type="PROSITE" id="PS50110"/>
    </source>
</evidence>
<sequence>MAKILVVDDERLLVKGLKRSLENEGYEVAVAYDGAEALSLVRRMTLDLVLLDIMLPQVDGLEVCRRIRQFSNVPIIMLTARGDAVDKIVGLELGADDYLAKPFNTRELIARIRAILRRVPSARGGSGGGRSPCGLDEPGQASDREKPGRGSASTGVQLDDGLTGGAGTWGRPVAPDSLSPGDHLNAPEGLGRGIQEVQPGAGLPEQVIKAGGLEINVPRQSVRRDGRTVELTAREFDLLLTLARHPGRIFTRDILLEQVWGSRYFGEPRVVDVYIRRLRQKIEPDTNNPRWIMTRWGAGYYFAEDYSGDYL</sequence>
<gene>
    <name evidence="13" type="ORF">Desgi_1158</name>
</gene>
<comment type="function">
    <text evidence="7">May play the central regulatory role in sporulation. It may be an element of the effector pathway responsible for the activation of sporulation genes in response to nutritional stress. Spo0A may act in concert with spo0H (a sigma factor) to control the expression of some genes that are critical to the sporulation process.</text>
</comment>
<dbReference type="AlphaFoldDB" id="R4KM11"/>
<dbReference type="GO" id="GO:0005829">
    <property type="term" value="C:cytosol"/>
    <property type="evidence" value="ECO:0007669"/>
    <property type="project" value="TreeGrafter"/>
</dbReference>
<dbReference type="CDD" id="cd00383">
    <property type="entry name" value="trans_reg_C"/>
    <property type="match status" value="1"/>
</dbReference>
<evidence type="ECO:0000256" key="4">
    <source>
        <dbReference type="ARBA" id="ARBA00023015"/>
    </source>
</evidence>
<dbReference type="Pfam" id="PF00072">
    <property type="entry name" value="Response_reg"/>
    <property type="match status" value="1"/>
</dbReference>
<keyword evidence="6" id="KW-0804">Transcription</keyword>
<dbReference type="Gene3D" id="3.40.50.2300">
    <property type="match status" value="1"/>
</dbReference>
<keyword evidence="4" id="KW-0805">Transcription regulation</keyword>
<evidence type="ECO:0000256" key="5">
    <source>
        <dbReference type="ARBA" id="ARBA00023125"/>
    </source>
</evidence>
<feature type="DNA-binding region" description="OmpR/PhoB-type" evidence="9">
    <location>
        <begin position="205"/>
        <end position="304"/>
    </location>
</feature>
<dbReference type="Pfam" id="PF00486">
    <property type="entry name" value="Trans_reg_C"/>
    <property type="match status" value="1"/>
</dbReference>
<dbReference type="SUPFAM" id="SSF52172">
    <property type="entry name" value="CheY-like"/>
    <property type="match status" value="1"/>
</dbReference>
<dbReference type="InterPro" id="IPR001867">
    <property type="entry name" value="OmpR/PhoB-type_DNA-bd"/>
</dbReference>
<dbReference type="FunFam" id="1.10.10.10:FF:000018">
    <property type="entry name" value="DNA-binding response regulator ResD"/>
    <property type="match status" value="1"/>
</dbReference>
<dbReference type="Proteomes" id="UP000013520">
    <property type="component" value="Chromosome"/>
</dbReference>
<evidence type="ECO:0000256" key="9">
    <source>
        <dbReference type="PROSITE-ProRule" id="PRU01091"/>
    </source>
</evidence>
<dbReference type="InterPro" id="IPR011006">
    <property type="entry name" value="CheY-like_superfamily"/>
</dbReference>
<feature type="domain" description="OmpR/PhoB-type" evidence="12">
    <location>
        <begin position="205"/>
        <end position="304"/>
    </location>
</feature>
<dbReference type="PANTHER" id="PTHR48111">
    <property type="entry name" value="REGULATOR OF RPOS"/>
    <property type="match status" value="1"/>
</dbReference>
<reference evidence="13 14" key="1">
    <citation type="submission" date="2012-01" db="EMBL/GenBank/DDBJ databases">
        <title>Complete sequence of Desulfotomaculum gibsoniae DSM 7213.</title>
        <authorList>
            <consortium name="US DOE Joint Genome Institute"/>
            <person name="Lucas S."/>
            <person name="Han J."/>
            <person name="Lapidus A."/>
            <person name="Cheng J.-F."/>
            <person name="Goodwin L."/>
            <person name="Pitluck S."/>
            <person name="Peters L."/>
            <person name="Ovchinnikova G."/>
            <person name="Teshima H."/>
            <person name="Detter J.C."/>
            <person name="Han C."/>
            <person name="Tapia R."/>
            <person name="Land M."/>
            <person name="Hauser L."/>
            <person name="Kyrpides N."/>
            <person name="Ivanova N."/>
            <person name="Pagani I."/>
            <person name="Parshina S."/>
            <person name="Plugge C."/>
            <person name="Muyzer G."/>
            <person name="Kuever J."/>
            <person name="Ivanova A."/>
            <person name="Nazina T."/>
            <person name="Klenk H.-P."/>
            <person name="Brambilla E."/>
            <person name="Spring S."/>
            <person name="Stams A.F."/>
            <person name="Woyke T."/>
        </authorList>
    </citation>
    <scope>NUCLEOTIDE SEQUENCE [LARGE SCALE GENOMIC DNA]</scope>
    <source>
        <strain evidence="13 14">DSM 7213</strain>
    </source>
</reference>
<feature type="modified residue" description="4-aspartylphosphate" evidence="8">
    <location>
        <position position="52"/>
    </location>
</feature>
<dbReference type="SMART" id="SM00448">
    <property type="entry name" value="REC"/>
    <property type="match status" value="1"/>
</dbReference>
<evidence type="ECO:0000256" key="10">
    <source>
        <dbReference type="SAM" id="MobiDB-lite"/>
    </source>
</evidence>
<evidence type="ECO:0000256" key="6">
    <source>
        <dbReference type="ARBA" id="ARBA00023163"/>
    </source>
</evidence>
<dbReference type="STRING" id="767817.Desgi_1158"/>
<keyword evidence="5 9" id="KW-0238">DNA-binding</keyword>
<organism evidence="13 14">
    <name type="scientific">Desulfoscipio gibsoniae DSM 7213</name>
    <dbReference type="NCBI Taxonomy" id="767817"/>
    <lineage>
        <taxon>Bacteria</taxon>
        <taxon>Bacillati</taxon>
        <taxon>Bacillota</taxon>
        <taxon>Clostridia</taxon>
        <taxon>Eubacteriales</taxon>
        <taxon>Desulfallaceae</taxon>
        <taxon>Desulfoscipio</taxon>
    </lineage>
</organism>
<dbReference type="KEGG" id="dgi:Desgi_1158"/>
<keyword evidence="14" id="KW-1185">Reference proteome</keyword>
<protein>
    <recommendedName>
        <fullName evidence="1">Stage 0 sporulation protein A homolog</fullName>
    </recommendedName>
</protein>
<dbReference type="GO" id="GO:0000156">
    <property type="term" value="F:phosphorelay response regulator activity"/>
    <property type="evidence" value="ECO:0007669"/>
    <property type="project" value="TreeGrafter"/>
</dbReference>
<dbReference type="GO" id="GO:0000976">
    <property type="term" value="F:transcription cis-regulatory region binding"/>
    <property type="evidence" value="ECO:0007669"/>
    <property type="project" value="TreeGrafter"/>
</dbReference>
<proteinExistence type="predicted"/>
<feature type="domain" description="Response regulatory" evidence="11">
    <location>
        <begin position="3"/>
        <end position="116"/>
    </location>
</feature>
<name>R4KM11_9FIRM</name>
<evidence type="ECO:0000256" key="7">
    <source>
        <dbReference type="ARBA" id="ARBA00024867"/>
    </source>
</evidence>
<dbReference type="InterPro" id="IPR016032">
    <property type="entry name" value="Sig_transdc_resp-reg_C-effctor"/>
</dbReference>
<dbReference type="GO" id="GO:0006355">
    <property type="term" value="P:regulation of DNA-templated transcription"/>
    <property type="evidence" value="ECO:0007669"/>
    <property type="project" value="InterPro"/>
</dbReference>
<dbReference type="SMART" id="SM00862">
    <property type="entry name" value="Trans_reg_C"/>
    <property type="match status" value="1"/>
</dbReference>
<keyword evidence="3" id="KW-0902">Two-component regulatory system</keyword>
<evidence type="ECO:0000313" key="14">
    <source>
        <dbReference type="Proteomes" id="UP000013520"/>
    </source>
</evidence>
<dbReference type="InterPro" id="IPR039420">
    <property type="entry name" value="WalR-like"/>
</dbReference>
<dbReference type="PROSITE" id="PS51755">
    <property type="entry name" value="OMPR_PHOB"/>
    <property type="match status" value="1"/>
</dbReference>
<evidence type="ECO:0000256" key="8">
    <source>
        <dbReference type="PROSITE-ProRule" id="PRU00169"/>
    </source>
</evidence>
<dbReference type="InterPro" id="IPR001789">
    <property type="entry name" value="Sig_transdc_resp-reg_receiver"/>
</dbReference>
<dbReference type="FunFam" id="3.40.50.2300:FF:000001">
    <property type="entry name" value="DNA-binding response regulator PhoB"/>
    <property type="match status" value="1"/>
</dbReference>
<accession>R4KM11</accession>
<dbReference type="Gene3D" id="1.10.10.10">
    <property type="entry name" value="Winged helix-like DNA-binding domain superfamily/Winged helix DNA-binding domain"/>
    <property type="match status" value="1"/>
</dbReference>
<keyword evidence="2 8" id="KW-0597">Phosphoprotein</keyword>
<evidence type="ECO:0000259" key="12">
    <source>
        <dbReference type="PROSITE" id="PS51755"/>
    </source>
</evidence>
<dbReference type="EMBL" id="CP003273">
    <property type="protein sequence ID" value="AGL00681.1"/>
    <property type="molecule type" value="Genomic_DNA"/>
</dbReference>
<dbReference type="PROSITE" id="PS50110">
    <property type="entry name" value="RESPONSE_REGULATORY"/>
    <property type="match status" value="1"/>
</dbReference>
<dbReference type="HOGENOM" id="CLU_000445_30_4_9"/>
<dbReference type="InterPro" id="IPR036388">
    <property type="entry name" value="WH-like_DNA-bd_sf"/>
</dbReference>
<dbReference type="PANTHER" id="PTHR48111:SF1">
    <property type="entry name" value="TWO-COMPONENT RESPONSE REGULATOR ORR33"/>
    <property type="match status" value="1"/>
</dbReference>
<evidence type="ECO:0000256" key="1">
    <source>
        <dbReference type="ARBA" id="ARBA00018672"/>
    </source>
</evidence>
<evidence type="ECO:0000313" key="13">
    <source>
        <dbReference type="EMBL" id="AGL00681.1"/>
    </source>
</evidence>
<evidence type="ECO:0000256" key="2">
    <source>
        <dbReference type="ARBA" id="ARBA00022553"/>
    </source>
</evidence>
<evidence type="ECO:0000256" key="3">
    <source>
        <dbReference type="ARBA" id="ARBA00023012"/>
    </source>
</evidence>